<protein>
    <submittedName>
        <fullName evidence="1">Uncharacterized protein</fullName>
    </submittedName>
</protein>
<dbReference type="Proteomes" id="UP001172680">
    <property type="component" value="Unassembled WGS sequence"/>
</dbReference>
<proteinExistence type="predicted"/>
<comment type="caution">
    <text evidence="1">The sequence shown here is derived from an EMBL/GenBank/DDBJ whole genome shotgun (WGS) entry which is preliminary data.</text>
</comment>
<dbReference type="EMBL" id="JAPDRP010000010">
    <property type="protein sequence ID" value="KAJ9643916.1"/>
    <property type="molecule type" value="Genomic_DNA"/>
</dbReference>
<name>A0ACC2Z827_9PEZI</name>
<keyword evidence="2" id="KW-1185">Reference proteome</keyword>
<sequence>MAEAPQRYRTTCTLEVKSLLLLPKYAGRQPTTKDRAKYILRSFSLPLSRFDLSISQPSVLELPEGRLEFSVRLKHLPQQSTAPLGPPVTVKSFTAQILSYTQSQTGRKYKDTSTECLASVRPLFQLGLFSPAENWTKFPVLGFPAGPPIPFGTAYRLEVNVAVVCADQVLEVKTVHPIAFKSETGGDCAPNGKHSSFVSRIAQNTALDLGAHLSDHHSRGPVGDGELPEASGKAGEKGDPPLYTETTVWV</sequence>
<organism evidence="1 2">
    <name type="scientific">Coniosporium tulheliwenetii</name>
    <dbReference type="NCBI Taxonomy" id="3383036"/>
    <lineage>
        <taxon>Eukaryota</taxon>
        <taxon>Fungi</taxon>
        <taxon>Dikarya</taxon>
        <taxon>Ascomycota</taxon>
        <taxon>Pezizomycotina</taxon>
        <taxon>Dothideomycetes</taxon>
        <taxon>Dothideomycetes incertae sedis</taxon>
        <taxon>Coniosporium</taxon>
    </lineage>
</organism>
<reference evidence="1" key="1">
    <citation type="submission" date="2022-10" db="EMBL/GenBank/DDBJ databases">
        <title>Culturing micro-colonial fungi from biological soil crusts in the Mojave desert and describing Neophaeococcomyces mojavensis, and introducing the new genera and species Taxawa tesnikishii.</title>
        <authorList>
            <person name="Kurbessoian T."/>
            <person name="Stajich J.E."/>
        </authorList>
    </citation>
    <scope>NUCLEOTIDE SEQUENCE</scope>
    <source>
        <strain evidence="1">JES_115</strain>
    </source>
</reference>
<gene>
    <name evidence="1" type="ORF">H2199_003782</name>
</gene>
<evidence type="ECO:0000313" key="1">
    <source>
        <dbReference type="EMBL" id="KAJ9643916.1"/>
    </source>
</evidence>
<evidence type="ECO:0000313" key="2">
    <source>
        <dbReference type="Proteomes" id="UP001172680"/>
    </source>
</evidence>
<accession>A0ACC2Z827</accession>